<dbReference type="KEGG" id="mmil:sm9_0448"/>
<dbReference type="RefSeq" id="WP_058738585.1">
    <property type="nucleotide sequence ID" value="NZ_CP011266.1"/>
</dbReference>
<name>A0A0U3DQK5_9EURY</name>
<sequence length="87" mass="9989">MELSDEMLTEISYVQISKYREKVMKSLNGKVLMPSQIAKNSGIRTNHISKVLSELKAHELVECINPEVRKGRLYRLTDKGDELVKNI</sequence>
<dbReference type="PATRIC" id="fig|230361.4.peg.462"/>
<evidence type="ECO:0008006" key="3">
    <source>
        <dbReference type="Google" id="ProtNLM"/>
    </source>
</evidence>
<dbReference type="EMBL" id="CP011266">
    <property type="protein sequence ID" value="ALT68250.1"/>
    <property type="molecule type" value="Genomic_DNA"/>
</dbReference>
<proteinExistence type="predicted"/>
<reference evidence="1 2" key="1">
    <citation type="submission" date="2015-04" db="EMBL/GenBank/DDBJ databases">
        <title>The complete genome sequence of the rumen methanogen Methanobrevibacter millerae SM9.</title>
        <authorList>
            <person name="Leahy S.C."/>
            <person name="Kelly W.J."/>
            <person name="Pacheco D.M."/>
            <person name="Li D."/>
            <person name="Altermann E."/>
            <person name="Attwood G.T."/>
        </authorList>
    </citation>
    <scope>NUCLEOTIDE SEQUENCE [LARGE SCALE GENOMIC DNA]</scope>
    <source>
        <strain evidence="1 2">SM9</strain>
    </source>
</reference>
<evidence type="ECO:0000313" key="2">
    <source>
        <dbReference type="Proteomes" id="UP000067738"/>
    </source>
</evidence>
<protein>
    <recommendedName>
        <fullName evidence="3">Transcriptional regulator</fullName>
    </recommendedName>
</protein>
<keyword evidence="2" id="KW-1185">Reference proteome</keyword>
<dbReference type="SUPFAM" id="SSF46785">
    <property type="entry name" value="Winged helix' DNA-binding domain"/>
    <property type="match status" value="1"/>
</dbReference>
<dbReference type="Gene3D" id="1.10.10.10">
    <property type="entry name" value="Winged helix-like DNA-binding domain superfamily/Winged helix DNA-binding domain"/>
    <property type="match status" value="1"/>
</dbReference>
<dbReference type="AlphaFoldDB" id="A0A0U3DQK5"/>
<dbReference type="GeneID" id="26735424"/>
<gene>
    <name evidence="1" type="ORF">sm9_0448</name>
</gene>
<dbReference type="OrthoDB" id="74749at2157"/>
<evidence type="ECO:0000313" key="1">
    <source>
        <dbReference type="EMBL" id="ALT68250.1"/>
    </source>
</evidence>
<organism evidence="1 2">
    <name type="scientific">Methanobrevibacter millerae</name>
    <dbReference type="NCBI Taxonomy" id="230361"/>
    <lineage>
        <taxon>Archaea</taxon>
        <taxon>Methanobacteriati</taxon>
        <taxon>Methanobacteriota</taxon>
        <taxon>Methanomada group</taxon>
        <taxon>Methanobacteria</taxon>
        <taxon>Methanobacteriales</taxon>
        <taxon>Methanobacteriaceae</taxon>
        <taxon>Methanobrevibacter</taxon>
    </lineage>
</organism>
<dbReference type="InterPro" id="IPR036390">
    <property type="entry name" value="WH_DNA-bd_sf"/>
</dbReference>
<accession>A0A0U3DQK5</accession>
<dbReference type="Proteomes" id="UP000067738">
    <property type="component" value="Chromosome"/>
</dbReference>
<dbReference type="InterPro" id="IPR036388">
    <property type="entry name" value="WH-like_DNA-bd_sf"/>
</dbReference>